<proteinExistence type="inferred from homology"/>
<organism evidence="6 7">
    <name type="scientific">Paracoccus yeei</name>
    <dbReference type="NCBI Taxonomy" id="147645"/>
    <lineage>
        <taxon>Bacteria</taxon>
        <taxon>Pseudomonadati</taxon>
        <taxon>Pseudomonadota</taxon>
        <taxon>Alphaproteobacteria</taxon>
        <taxon>Rhodobacterales</taxon>
        <taxon>Paracoccaceae</taxon>
        <taxon>Paracoccus</taxon>
    </lineage>
</organism>
<evidence type="ECO:0008006" key="8">
    <source>
        <dbReference type="Google" id="ProtNLM"/>
    </source>
</evidence>
<comment type="similarity">
    <text evidence="5">Belongs to the autoinducer synthase family.</text>
</comment>
<dbReference type="SUPFAM" id="SSF55729">
    <property type="entry name" value="Acyl-CoA N-acyltransferases (Nat)"/>
    <property type="match status" value="1"/>
</dbReference>
<gene>
    <name evidence="6" type="ORF">A6J80_21745</name>
</gene>
<accession>A0A1V0GYG9</accession>
<dbReference type="InterPro" id="IPR016181">
    <property type="entry name" value="Acyl_CoA_acyltransferase"/>
</dbReference>
<evidence type="ECO:0000313" key="6">
    <source>
        <dbReference type="EMBL" id="ARC38914.2"/>
    </source>
</evidence>
<keyword evidence="4 5" id="KW-0071">Autoinducer synthesis</keyword>
<dbReference type="Proteomes" id="UP000191257">
    <property type="component" value="Plasmid unnamed4"/>
</dbReference>
<keyword evidence="1 5" id="KW-0673">Quorum sensing</keyword>
<reference evidence="6" key="1">
    <citation type="submission" date="2017-12" db="EMBL/GenBank/DDBJ databases">
        <title>FDA dAtabase for Regulatory Grade micrObial Sequences (FDA-ARGOS): Supporting development and validation of Infectious Disease Dx tests.</title>
        <authorList>
            <person name="Campos J."/>
            <person name="Goldberg B."/>
            <person name="Tallon L."/>
            <person name="Sadzewicz L."/>
            <person name="Sengamalay N."/>
            <person name="Ott S."/>
            <person name="Godinez A."/>
            <person name="Nagaraj S."/>
            <person name="Vyas G."/>
            <person name="Aluvathingal J."/>
            <person name="Nadendla S."/>
            <person name="Geyer C."/>
            <person name="Nandy P."/>
            <person name="Hobson J."/>
            <person name="Sichtig H."/>
        </authorList>
    </citation>
    <scope>NUCLEOTIDE SEQUENCE</scope>
    <source>
        <strain evidence="6">FDAARGOS_252</strain>
        <plasmid evidence="6">unnamed4</plasmid>
    </source>
</reference>
<dbReference type="InterPro" id="IPR001690">
    <property type="entry name" value="Autoind_synthase"/>
</dbReference>
<dbReference type="KEGG" id="pye:A6J80_21745"/>
<keyword evidence="7" id="KW-1185">Reference proteome</keyword>
<evidence type="ECO:0000256" key="2">
    <source>
        <dbReference type="ARBA" id="ARBA00022679"/>
    </source>
</evidence>
<dbReference type="Gene3D" id="3.40.630.30">
    <property type="match status" value="1"/>
</dbReference>
<protein>
    <recommendedName>
        <fullName evidence="8">Acyl-homoserine-lactone synthase</fullName>
    </recommendedName>
</protein>
<dbReference type="PANTHER" id="PTHR39322">
    <property type="entry name" value="ACYL-HOMOSERINE-LACTONE SYNTHASE"/>
    <property type="match status" value="1"/>
</dbReference>
<sequence length="219" mass="24582">MDAADCTAHPATPASDDSASQVQISALKLPEDSRRWPLVMRFYELRKQVFVNEMKWQLFHHDGIEFEQYDTLDTVYLVAHRGSEVIGGARLKRTDCVLGSGKYVYTYMIRDACNGLLNGMPKDLCYDEPPVDHDIWELTRFTVVGEPGVAEGILRKANQYIHQRGGKACLFLGPPAFMRMAKRMGFSPKPMGPVSGNHDGRFLAFRCDVMPPADLPGSR</sequence>
<name>A0A1V0GYG9_9RHOB</name>
<geneLocation type="plasmid" evidence="6 7">
    <name>unnamed4</name>
</geneLocation>
<dbReference type="PROSITE" id="PS51187">
    <property type="entry name" value="AUTOINDUCER_SYNTH_2"/>
    <property type="match status" value="1"/>
</dbReference>
<keyword evidence="2" id="KW-0808">Transferase</keyword>
<evidence type="ECO:0000256" key="3">
    <source>
        <dbReference type="ARBA" id="ARBA00022691"/>
    </source>
</evidence>
<keyword evidence="3" id="KW-0949">S-adenosyl-L-methionine</keyword>
<dbReference type="PANTHER" id="PTHR39322:SF1">
    <property type="entry name" value="ISOVALERYL-HOMOSERINE LACTONE SYNTHASE"/>
    <property type="match status" value="1"/>
</dbReference>
<keyword evidence="6" id="KW-0614">Plasmid</keyword>
<evidence type="ECO:0000256" key="5">
    <source>
        <dbReference type="PROSITE-ProRule" id="PRU00533"/>
    </source>
</evidence>
<dbReference type="RefSeq" id="WP_105291669.1">
    <property type="nucleotide sequence ID" value="NZ_CAWMZI010000005.1"/>
</dbReference>
<dbReference type="EMBL" id="CP020444">
    <property type="protein sequence ID" value="ARC38914.2"/>
    <property type="molecule type" value="Genomic_DNA"/>
</dbReference>
<dbReference type="GO" id="GO:0007165">
    <property type="term" value="P:signal transduction"/>
    <property type="evidence" value="ECO:0007669"/>
    <property type="project" value="TreeGrafter"/>
</dbReference>
<dbReference type="GO" id="GO:0016740">
    <property type="term" value="F:transferase activity"/>
    <property type="evidence" value="ECO:0007669"/>
    <property type="project" value="UniProtKB-KW"/>
</dbReference>
<evidence type="ECO:0000256" key="4">
    <source>
        <dbReference type="ARBA" id="ARBA00022929"/>
    </source>
</evidence>
<dbReference type="Pfam" id="PF00765">
    <property type="entry name" value="Autoind_synth"/>
    <property type="match status" value="1"/>
</dbReference>
<dbReference type="AlphaFoldDB" id="A0A1V0GYG9"/>
<evidence type="ECO:0000313" key="7">
    <source>
        <dbReference type="Proteomes" id="UP000191257"/>
    </source>
</evidence>
<evidence type="ECO:0000256" key="1">
    <source>
        <dbReference type="ARBA" id="ARBA00022654"/>
    </source>
</evidence>
<dbReference type="GO" id="GO:0009372">
    <property type="term" value="P:quorum sensing"/>
    <property type="evidence" value="ECO:0007669"/>
    <property type="project" value="UniProtKB-UniRule"/>
</dbReference>